<keyword evidence="2" id="KW-1185">Reference proteome</keyword>
<evidence type="ECO:0000313" key="2">
    <source>
        <dbReference type="Proteomes" id="UP000309673"/>
    </source>
</evidence>
<comment type="caution">
    <text evidence="1">The sequence shown here is derived from an EMBL/GenBank/DDBJ whole genome shotgun (WGS) entry which is preliminary data.</text>
</comment>
<organism evidence="1 2">
    <name type="scientific">Cohnella pontilimi</name>
    <dbReference type="NCBI Taxonomy" id="2564100"/>
    <lineage>
        <taxon>Bacteria</taxon>
        <taxon>Bacillati</taxon>
        <taxon>Bacillota</taxon>
        <taxon>Bacilli</taxon>
        <taxon>Bacillales</taxon>
        <taxon>Paenibacillaceae</taxon>
        <taxon>Cohnella</taxon>
    </lineage>
</organism>
<accession>A0A4U0FCG6</accession>
<protein>
    <submittedName>
        <fullName evidence="1">Uncharacterized protein</fullName>
    </submittedName>
</protein>
<gene>
    <name evidence="1" type="ORF">E5161_06845</name>
</gene>
<proteinExistence type="predicted"/>
<dbReference type="AlphaFoldDB" id="A0A4U0FCG6"/>
<reference evidence="1 2" key="1">
    <citation type="submission" date="2019-04" db="EMBL/GenBank/DDBJ databases">
        <title>Cohnella sp. nov., isolated from soil.</title>
        <authorList>
            <person name="Kim W."/>
        </authorList>
    </citation>
    <scope>NUCLEOTIDE SEQUENCE [LARGE SCALE GENOMIC DNA]</scope>
    <source>
        <strain evidence="1 2">CAU 1483</strain>
    </source>
</reference>
<dbReference type="Proteomes" id="UP000309673">
    <property type="component" value="Unassembled WGS sequence"/>
</dbReference>
<dbReference type="OrthoDB" id="2360619at2"/>
<dbReference type="EMBL" id="SUPK01000003">
    <property type="protein sequence ID" value="TJY42566.1"/>
    <property type="molecule type" value="Genomic_DNA"/>
</dbReference>
<sequence length="158" mass="18164">MLSFEEKLAIADSFPELQRKDVSLGRVNYHYDQSATDKKTVIYHFHPNGNGYVYAGELHDIHSDDKGLVNIREFTAEELRSLIERSIRSLSFSGAGTPAPTGQAKEERWKNGKGQILELKFEDEDQMWYIFSGLNLDATFDTYVEAKEYLEEEGFQRS</sequence>
<name>A0A4U0FCG6_9BACL</name>
<evidence type="ECO:0000313" key="1">
    <source>
        <dbReference type="EMBL" id="TJY42566.1"/>
    </source>
</evidence>
<dbReference type="RefSeq" id="WP_136776985.1">
    <property type="nucleotide sequence ID" value="NZ_SUPK01000003.1"/>
</dbReference>